<dbReference type="Gene3D" id="1.25.40.10">
    <property type="entry name" value="Tetratricopeptide repeat domain"/>
    <property type="match status" value="1"/>
</dbReference>
<evidence type="ECO:0000256" key="1">
    <source>
        <dbReference type="PROSITE-ProRule" id="PRU00339"/>
    </source>
</evidence>
<dbReference type="AlphaFoldDB" id="A0A2A5B9R8"/>
<gene>
    <name evidence="2" type="ORF">COA96_02580</name>
</gene>
<dbReference type="InterPro" id="IPR011990">
    <property type="entry name" value="TPR-like_helical_dom_sf"/>
</dbReference>
<proteinExistence type="predicted"/>
<feature type="repeat" description="TPR" evidence="1">
    <location>
        <begin position="82"/>
        <end position="115"/>
    </location>
</feature>
<evidence type="ECO:0000313" key="3">
    <source>
        <dbReference type="Proteomes" id="UP000218327"/>
    </source>
</evidence>
<comment type="caution">
    <text evidence="2">The sequence shown here is derived from an EMBL/GenBank/DDBJ whole genome shotgun (WGS) entry which is preliminary data.</text>
</comment>
<dbReference type="EMBL" id="NVVJ01000005">
    <property type="protein sequence ID" value="PCJ27756.1"/>
    <property type="molecule type" value="Genomic_DNA"/>
</dbReference>
<dbReference type="PROSITE" id="PS50005">
    <property type="entry name" value="TPR"/>
    <property type="match status" value="1"/>
</dbReference>
<dbReference type="SUPFAM" id="SSF48452">
    <property type="entry name" value="TPR-like"/>
    <property type="match status" value="1"/>
</dbReference>
<sequence>MLSNRFVLGKFNVLARLLRYMPRIQTFLAHGILPIALFLVAPHVWAQEACPDLRPFYPVNETNWPALSQRLEVILPQCLESSEFFALYGAAQLNSGNIDEASESLELALLLEPDNGAARVDYAQALFLQGQLFSALELNEQLLARADIPANLQLGLQNRQQTWRALTREKSGQIDLLAGYDDNLNGAPGSSLITLTLSGEPVLLALNPEFRPNSGPYLNFRLAGQYRQLAPEHQHNFLTEVRARASEDTNSDVLQFDSRYAFIKPGSKQSWQFNTGFSHLLFGGSSLYTATDARVRYQKASSLSCKPYFGLAVQHQLFHNQGHLNAVESKGSAGFNCPLETSYGRHQIDAEFSLLSNIAIKSGRPGSDREGWQVNLNWRFEALGGEVRSQISHTQWRDSEGYSALLDNGAQRWLNRSYVLLQYRKPINRNMTLMVNLYQQKQQSNLELFRSDDSTIEIGISMAL</sequence>
<protein>
    <submittedName>
        <fullName evidence="2">Uncharacterized protein</fullName>
    </submittedName>
</protein>
<reference evidence="3" key="1">
    <citation type="submission" date="2017-08" db="EMBL/GenBank/DDBJ databases">
        <title>A dynamic microbial community with high functional redundancy inhabits the cold, oxic subseafloor aquifer.</title>
        <authorList>
            <person name="Tully B.J."/>
            <person name="Wheat C.G."/>
            <person name="Glazer B.T."/>
            <person name="Huber J.A."/>
        </authorList>
    </citation>
    <scope>NUCLEOTIDE SEQUENCE [LARGE SCALE GENOMIC DNA]</scope>
</reference>
<organism evidence="2 3">
    <name type="scientific">SAR86 cluster bacterium</name>
    <dbReference type="NCBI Taxonomy" id="2030880"/>
    <lineage>
        <taxon>Bacteria</taxon>
        <taxon>Pseudomonadati</taxon>
        <taxon>Pseudomonadota</taxon>
        <taxon>Gammaproteobacteria</taxon>
        <taxon>SAR86 cluster</taxon>
    </lineage>
</organism>
<dbReference type="Proteomes" id="UP000218327">
    <property type="component" value="Unassembled WGS sequence"/>
</dbReference>
<keyword evidence="1" id="KW-0802">TPR repeat</keyword>
<evidence type="ECO:0000313" key="2">
    <source>
        <dbReference type="EMBL" id="PCJ27756.1"/>
    </source>
</evidence>
<dbReference type="InterPro" id="IPR019734">
    <property type="entry name" value="TPR_rpt"/>
</dbReference>
<name>A0A2A5B9R8_9GAMM</name>
<accession>A0A2A5B9R8</accession>